<dbReference type="Pfam" id="PF00931">
    <property type="entry name" value="NB-ARC"/>
    <property type="match status" value="1"/>
</dbReference>
<keyword evidence="3" id="KW-1185">Reference proteome</keyword>
<dbReference type="Gene3D" id="3.40.50.300">
    <property type="entry name" value="P-loop containing nucleotide triphosphate hydrolases"/>
    <property type="match status" value="1"/>
</dbReference>
<dbReference type="Proteomes" id="UP000640725">
    <property type="component" value="Unassembled WGS sequence"/>
</dbReference>
<comment type="caution">
    <text evidence="2">The sequence shown here is derived from an EMBL/GenBank/DDBJ whole genome shotgun (WGS) entry which is preliminary data.</text>
</comment>
<reference evidence="2 3" key="1">
    <citation type="submission" date="2020-10" db="EMBL/GenBank/DDBJ databases">
        <authorList>
            <person name="Castelo-Branco R."/>
            <person name="Eusebio N."/>
            <person name="Adriana R."/>
            <person name="Vieira A."/>
            <person name="Brugerolle De Fraissinette N."/>
            <person name="Rezende De Castro R."/>
            <person name="Schneider M.P."/>
            <person name="Vasconcelos V."/>
            <person name="Leao P.N."/>
        </authorList>
    </citation>
    <scope>NUCLEOTIDE SEQUENCE [LARGE SCALE GENOMIC DNA]</scope>
    <source>
        <strain evidence="2 3">LEGE 06226</strain>
    </source>
</reference>
<evidence type="ECO:0000259" key="1">
    <source>
        <dbReference type="Pfam" id="PF00931"/>
    </source>
</evidence>
<proteinExistence type="predicted"/>
<dbReference type="PRINTS" id="PR00364">
    <property type="entry name" value="DISEASERSIST"/>
</dbReference>
<dbReference type="InterPro" id="IPR027417">
    <property type="entry name" value="P-loop_NTPase"/>
</dbReference>
<keyword evidence="2" id="KW-0547">Nucleotide-binding</keyword>
<dbReference type="GO" id="GO:0005524">
    <property type="term" value="F:ATP binding"/>
    <property type="evidence" value="ECO:0007669"/>
    <property type="project" value="UniProtKB-KW"/>
</dbReference>
<dbReference type="EMBL" id="JADEWU010000123">
    <property type="protein sequence ID" value="MBE9146765.1"/>
    <property type="molecule type" value="Genomic_DNA"/>
</dbReference>
<keyword evidence="2" id="KW-0067">ATP-binding</keyword>
<evidence type="ECO:0000313" key="2">
    <source>
        <dbReference type="EMBL" id="MBE9146765.1"/>
    </source>
</evidence>
<sequence>MKANNHNELSTLSQWLENPNTNLISILGIAGIGKSTLVRYFLDLNTQPFDVIIWKNLKLSQSFNFNITEILNDIHTNNTENIFNEFMNLLNKKQCLIIFDNIEEIFIPEQLAGIYKPEYKDYQKLFTMTTQTEHQSKVILISQEKCAEMNCLDKQLYSIKSLELSSLDDIKILENTGLNNLNNQDSWLKLIQIYEGNPAYLKDIVSLIQDVYDDEVADFLAENSLIITQNMQSHFNDLFNRLSPIEQQIILELSKLDQPISREDLKQKLPLSSVDFVKGLQSLQQRYLVTKIKAEKVMFKLSPVFREYVKSCCKD</sequence>
<protein>
    <submittedName>
        <fullName evidence="2">ATP-binding protein</fullName>
    </submittedName>
</protein>
<dbReference type="RefSeq" id="WP_193872134.1">
    <property type="nucleotide sequence ID" value="NZ_JADEWU010000123.1"/>
</dbReference>
<dbReference type="SUPFAM" id="SSF52540">
    <property type="entry name" value="P-loop containing nucleoside triphosphate hydrolases"/>
    <property type="match status" value="1"/>
</dbReference>
<organism evidence="2 3">
    <name type="scientific">Planktothrix mougeotii LEGE 06226</name>
    <dbReference type="NCBI Taxonomy" id="1828728"/>
    <lineage>
        <taxon>Bacteria</taxon>
        <taxon>Bacillati</taxon>
        <taxon>Cyanobacteriota</taxon>
        <taxon>Cyanophyceae</taxon>
        <taxon>Oscillatoriophycideae</taxon>
        <taxon>Oscillatoriales</taxon>
        <taxon>Microcoleaceae</taxon>
        <taxon>Planktothrix</taxon>
    </lineage>
</organism>
<name>A0ABR9UJY8_9CYAN</name>
<feature type="domain" description="NB-ARC" evidence="1">
    <location>
        <begin position="9"/>
        <end position="153"/>
    </location>
</feature>
<accession>A0ABR9UJY8</accession>
<gene>
    <name evidence="2" type="ORF">IQ236_26580</name>
</gene>
<dbReference type="InterPro" id="IPR002182">
    <property type="entry name" value="NB-ARC"/>
</dbReference>
<evidence type="ECO:0000313" key="3">
    <source>
        <dbReference type="Proteomes" id="UP000640725"/>
    </source>
</evidence>